<dbReference type="InterPro" id="IPR006558">
    <property type="entry name" value="LamG-like"/>
</dbReference>
<keyword evidence="2" id="KW-1015">Disulfide bond</keyword>
<evidence type="ECO:0000256" key="1">
    <source>
        <dbReference type="ARBA" id="ARBA00022729"/>
    </source>
</evidence>
<gene>
    <name evidence="5" type="ORF">Poly59_55220</name>
</gene>
<dbReference type="GO" id="GO:0016989">
    <property type="term" value="F:sigma factor antagonist activity"/>
    <property type="evidence" value="ECO:0007669"/>
    <property type="project" value="TreeGrafter"/>
</dbReference>
<keyword evidence="3" id="KW-1133">Transmembrane helix</keyword>
<evidence type="ECO:0000256" key="2">
    <source>
        <dbReference type="ARBA" id="ARBA00023157"/>
    </source>
</evidence>
<keyword evidence="6" id="KW-1185">Reference proteome</keyword>
<dbReference type="Gene3D" id="2.60.120.200">
    <property type="match status" value="1"/>
</dbReference>
<keyword evidence="3" id="KW-0472">Membrane</keyword>
<dbReference type="Pfam" id="PF13385">
    <property type="entry name" value="Laminin_G_3"/>
    <property type="match status" value="1"/>
</dbReference>
<dbReference type="OrthoDB" id="258532at2"/>
<comment type="caution">
    <text evidence="5">The sequence shown here is derived from an EMBL/GenBank/DDBJ whole genome shotgun (WGS) entry which is preliminary data.</text>
</comment>
<dbReference type="InterPro" id="IPR012373">
    <property type="entry name" value="Ferrdict_sens_TM"/>
</dbReference>
<sequence>MMSIDDDFIDRVLADDVSEEEAAEFQQWLKIPANLQRFALRGELHSQLRRSLQRRHIQSSALGTKEDVSAPPEPRSTVVRSRKMLLLSVAGLVTAACILIALVGLRHEGNGAPNHGDTVAATIVSNVSGLLIRGDRQWDGTYLSAGEYELQKGLLHLQFGGGVMVYVEAPARFDAVGDSRVVLHNGRLSARVPPEGIGFTVETPEAEVVDFGTEFSVDVEGGASEVHVFDGLVRVNPGASSQRDESRSVDVQASHAVRITDGAANPENISIATDRFIRNFEEPRLNYARAIKQLSPLAYYRMPIRDRGLVAQPPEYSGVVLTGQGKRPPHACGVFVGGSLRVGVDSIGRGGRVDTPPALSTGQFSLTVFVYLEDQAQHGVVATNFDGERGNFDLSLDETGLLQASIRNSNGDVFVVAGNATLPLAAWRHVVVTADGENLQLYEDGKFVASKPCKALATTDAETVWFGTDASAGRVWNGRIDEVALFDRALTEEEVAALYRTAQEEIARTL</sequence>
<keyword evidence="3" id="KW-0812">Transmembrane</keyword>
<feature type="domain" description="LamG-like jellyroll fold" evidence="4">
    <location>
        <begin position="362"/>
        <end position="493"/>
    </location>
</feature>
<dbReference type="PANTHER" id="PTHR30273:SF2">
    <property type="entry name" value="PROTEIN FECR"/>
    <property type="match status" value="1"/>
</dbReference>
<protein>
    <submittedName>
        <fullName evidence="5">FecR protein</fullName>
    </submittedName>
</protein>
<dbReference type="SMART" id="SM00560">
    <property type="entry name" value="LamGL"/>
    <property type="match status" value="1"/>
</dbReference>
<organism evidence="5 6">
    <name type="scientific">Rubripirellula reticaptiva</name>
    <dbReference type="NCBI Taxonomy" id="2528013"/>
    <lineage>
        <taxon>Bacteria</taxon>
        <taxon>Pseudomonadati</taxon>
        <taxon>Planctomycetota</taxon>
        <taxon>Planctomycetia</taxon>
        <taxon>Pirellulales</taxon>
        <taxon>Pirellulaceae</taxon>
        <taxon>Rubripirellula</taxon>
    </lineage>
</organism>
<dbReference type="SUPFAM" id="SSF49899">
    <property type="entry name" value="Concanavalin A-like lectins/glucanases"/>
    <property type="match status" value="1"/>
</dbReference>
<dbReference type="AlphaFoldDB" id="A0A5C6EH35"/>
<evidence type="ECO:0000313" key="5">
    <source>
        <dbReference type="EMBL" id="TWU46549.1"/>
    </source>
</evidence>
<accession>A0A5C6EH35</accession>
<dbReference type="InterPro" id="IPR013320">
    <property type="entry name" value="ConA-like_dom_sf"/>
</dbReference>
<dbReference type="EMBL" id="SJPX01000006">
    <property type="protein sequence ID" value="TWU46549.1"/>
    <property type="molecule type" value="Genomic_DNA"/>
</dbReference>
<evidence type="ECO:0000256" key="3">
    <source>
        <dbReference type="SAM" id="Phobius"/>
    </source>
</evidence>
<proteinExistence type="predicted"/>
<dbReference type="Pfam" id="PF04773">
    <property type="entry name" value="FecR"/>
    <property type="match status" value="1"/>
</dbReference>
<keyword evidence="1" id="KW-0732">Signal</keyword>
<evidence type="ECO:0000313" key="6">
    <source>
        <dbReference type="Proteomes" id="UP000317977"/>
    </source>
</evidence>
<reference evidence="5 6" key="1">
    <citation type="submission" date="2019-02" db="EMBL/GenBank/DDBJ databases">
        <title>Deep-cultivation of Planctomycetes and their phenomic and genomic characterization uncovers novel biology.</title>
        <authorList>
            <person name="Wiegand S."/>
            <person name="Jogler M."/>
            <person name="Boedeker C."/>
            <person name="Pinto D."/>
            <person name="Vollmers J."/>
            <person name="Rivas-Marin E."/>
            <person name="Kohn T."/>
            <person name="Peeters S.H."/>
            <person name="Heuer A."/>
            <person name="Rast P."/>
            <person name="Oberbeckmann S."/>
            <person name="Bunk B."/>
            <person name="Jeske O."/>
            <person name="Meyerdierks A."/>
            <person name="Storesund J.E."/>
            <person name="Kallscheuer N."/>
            <person name="Luecker S."/>
            <person name="Lage O.M."/>
            <person name="Pohl T."/>
            <person name="Merkel B.J."/>
            <person name="Hornburger P."/>
            <person name="Mueller R.-W."/>
            <person name="Bruemmer F."/>
            <person name="Labrenz M."/>
            <person name="Spormann A.M."/>
            <person name="Op Den Camp H."/>
            <person name="Overmann J."/>
            <person name="Amann R."/>
            <person name="Jetten M.S.M."/>
            <person name="Mascher T."/>
            <person name="Medema M.H."/>
            <person name="Devos D.P."/>
            <person name="Kaster A.-K."/>
            <person name="Ovreas L."/>
            <person name="Rohde M."/>
            <person name="Galperin M.Y."/>
            <person name="Jogler C."/>
        </authorList>
    </citation>
    <scope>NUCLEOTIDE SEQUENCE [LARGE SCALE GENOMIC DNA]</scope>
    <source>
        <strain evidence="5 6">Poly59</strain>
    </source>
</reference>
<feature type="transmembrane region" description="Helical" evidence="3">
    <location>
        <begin position="84"/>
        <end position="105"/>
    </location>
</feature>
<dbReference type="Gene3D" id="2.60.120.1440">
    <property type="match status" value="1"/>
</dbReference>
<dbReference type="InterPro" id="IPR006860">
    <property type="entry name" value="FecR"/>
</dbReference>
<dbReference type="Proteomes" id="UP000317977">
    <property type="component" value="Unassembled WGS sequence"/>
</dbReference>
<name>A0A5C6EH35_9BACT</name>
<evidence type="ECO:0000259" key="4">
    <source>
        <dbReference type="SMART" id="SM00560"/>
    </source>
</evidence>
<dbReference type="PANTHER" id="PTHR30273">
    <property type="entry name" value="PERIPLASMIC SIGNAL SENSOR AND SIGMA FACTOR ACTIVATOR FECR-RELATED"/>
    <property type="match status" value="1"/>
</dbReference>